<protein>
    <recommendedName>
        <fullName evidence="6">C2H2-type domain-containing protein</fullName>
    </recommendedName>
</protein>
<reference evidence="7 8" key="1">
    <citation type="submission" date="2019-03" db="EMBL/GenBank/DDBJ databases">
        <title>Draft genome sequence of Xylaria hypoxylon DSM 108379, a ubiquitous saprotrophic-parasitic fungi on hardwood.</title>
        <authorList>
            <person name="Buettner E."/>
            <person name="Leonhardt S."/>
            <person name="Gebauer A.M."/>
            <person name="Liers C."/>
            <person name="Hofrichter M."/>
            <person name="Kellner H."/>
        </authorList>
    </citation>
    <scope>NUCLEOTIDE SEQUENCE [LARGE SCALE GENOMIC DNA]</scope>
    <source>
        <strain evidence="7 8">DSM 108379</strain>
    </source>
</reference>
<accession>A0A4Z0Z3U2</accession>
<dbReference type="FunFam" id="3.30.160.60:FF:000065">
    <property type="entry name" value="B-cell CLL/lymphoma 6, member B"/>
    <property type="match status" value="1"/>
</dbReference>
<evidence type="ECO:0000256" key="3">
    <source>
        <dbReference type="ARBA" id="ARBA00022833"/>
    </source>
</evidence>
<dbReference type="SUPFAM" id="SSF57667">
    <property type="entry name" value="beta-beta-alpha zinc fingers"/>
    <property type="match status" value="1"/>
</dbReference>
<dbReference type="PROSITE" id="PS00028">
    <property type="entry name" value="ZINC_FINGER_C2H2_1"/>
    <property type="match status" value="1"/>
</dbReference>
<dbReference type="Gene3D" id="3.30.160.60">
    <property type="entry name" value="Classic Zinc Finger"/>
    <property type="match status" value="1"/>
</dbReference>
<feature type="domain" description="C2H2-type" evidence="6">
    <location>
        <begin position="447"/>
        <end position="475"/>
    </location>
</feature>
<dbReference type="OrthoDB" id="654211at2759"/>
<dbReference type="InterPro" id="IPR036236">
    <property type="entry name" value="Znf_C2H2_sf"/>
</dbReference>
<keyword evidence="8" id="KW-1185">Reference proteome</keyword>
<dbReference type="InterPro" id="IPR013087">
    <property type="entry name" value="Znf_C2H2_type"/>
</dbReference>
<evidence type="ECO:0000256" key="4">
    <source>
        <dbReference type="PROSITE-ProRule" id="PRU00042"/>
    </source>
</evidence>
<dbReference type="Proteomes" id="UP000297716">
    <property type="component" value="Unassembled WGS sequence"/>
</dbReference>
<dbReference type="STRING" id="37992.A0A4Z0Z3U2"/>
<sequence length="507" mass="57137">MLAVPKDKKSSLDRVIIPFSPPPFRDYATPPFLPDKPCSFRHAVLDECYQSRFWGRALEFYLLENELHSAPYRCLMVSCPERDFKDPKAMLTHLKHCKLFPQGKFWCPTCHQEDSFKVVSKNKCSWDKVNIARKLFQKSLKAIQRISGNRGRSHCGCSCHISQNDTFGNGQFSPPSETPMPPAGFDVQFHQIEEAAAATLRWELPNTAMIPELCETRQSSYMNNLKPSRHPSCSGAPVPETPSHQISPSDPSSASSDRSGYSSDISPTSVTLTNESPVLGHLPPESIAITMQPFPITRQASQASRRGEVPPLTVNTSQSVVDMTPELVFEMLLDEGETLDPSLDMNGLITPDLFPINPSQTNETPPLNTSYNLFEPLAPQNNTYLYPSPSMSVPSYSNHELSPSSMSSEPDQLQCPYTDCHFKPSGKIGSLKAYMRKHMKNHLKNEIPCEHCDKTFTRQDNLTNHMRKVHPDVNESPSKRRRSSLESLRSTGQPRRKEHRREAYEMA</sequence>
<gene>
    <name evidence="7" type="ORF">E0Z10_g2410</name>
</gene>
<proteinExistence type="predicted"/>
<evidence type="ECO:0000259" key="6">
    <source>
        <dbReference type="PROSITE" id="PS50157"/>
    </source>
</evidence>
<feature type="region of interest" description="Disordered" evidence="5">
    <location>
        <begin position="462"/>
        <end position="507"/>
    </location>
</feature>
<evidence type="ECO:0000256" key="2">
    <source>
        <dbReference type="ARBA" id="ARBA00022771"/>
    </source>
</evidence>
<evidence type="ECO:0000313" key="8">
    <source>
        <dbReference type="Proteomes" id="UP000297716"/>
    </source>
</evidence>
<dbReference type="EMBL" id="SKBN01000029">
    <property type="protein sequence ID" value="TGJ86331.1"/>
    <property type="molecule type" value="Genomic_DNA"/>
</dbReference>
<dbReference type="PROSITE" id="PS50157">
    <property type="entry name" value="ZINC_FINGER_C2H2_2"/>
    <property type="match status" value="1"/>
</dbReference>
<dbReference type="AlphaFoldDB" id="A0A4Z0Z3U2"/>
<keyword evidence="3" id="KW-0862">Zinc</keyword>
<keyword evidence="1" id="KW-0479">Metal-binding</keyword>
<comment type="caution">
    <text evidence="7">The sequence shown here is derived from an EMBL/GenBank/DDBJ whole genome shotgun (WGS) entry which is preliminary data.</text>
</comment>
<dbReference type="Pfam" id="PF00096">
    <property type="entry name" value="zf-C2H2"/>
    <property type="match status" value="1"/>
</dbReference>
<organism evidence="7 8">
    <name type="scientific">Xylaria hypoxylon</name>
    <dbReference type="NCBI Taxonomy" id="37992"/>
    <lineage>
        <taxon>Eukaryota</taxon>
        <taxon>Fungi</taxon>
        <taxon>Dikarya</taxon>
        <taxon>Ascomycota</taxon>
        <taxon>Pezizomycotina</taxon>
        <taxon>Sordariomycetes</taxon>
        <taxon>Xylariomycetidae</taxon>
        <taxon>Xylariales</taxon>
        <taxon>Xylariaceae</taxon>
        <taxon>Xylaria</taxon>
    </lineage>
</organism>
<feature type="region of interest" description="Disordered" evidence="5">
    <location>
        <begin position="222"/>
        <end position="281"/>
    </location>
</feature>
<evidence type="ECO:0000256" key="1">
    <source>
        <dbReference type="ARBA" id="ARBA00022723"/>
    </source>
</evidence>
<dbReference type="SMART" id="SM00355">
    <property type="entry name" value="ZnF_C2H2"/>
    <property type="match status" value="3"/>
</dbReference>
<name>A0A4Z0Z3U2_9PEZI</name>
<dbReference type="GO" id="GO:0008270">
    <property type="term" value="F:zinc ion binding"/>
    <property type="evidence" value="ECO:0007669"/>
    <property type="project" value="UniProtKB-KW"/>
</dbReference>
<evidence type="ECO:0000256" key="5">
    <source>
        <dbReference type="SAM" id="MobiDB-lite"/>
    </source>
</evidence>
<feature type="compositionally biased region" description="Low complexity" evidence="5">
    <location>
        <begin position="247"/>
        <end position="267"/>
    </location>
</feature>
<evidence type="ECO:0000313" key="7">
    <source>
        <dbReference type="EMBL" id="TGJ86331.1"/>
    </source>
</evidence>
<keyword evidence="2 4" id="KW-0863">Zinc-finger</keyword>